<keyword evidence="1" id="KW-1133">Transmembrane helix</keyword>
<evidence type="ECO:0000313" key="2">
    <source>
        <dbReference type="EMBL" id="RBP99944.1"/>
    </source>
</evidence>
<keyword evidence="1" id="KW-0472">Membrane</keyword>
<evidence type="ECO:0000256" key="1">
    <source>
        <dbReference type="SAM" id="Phobius"/>
    </source>
</evidence>
<gene>
    <name evidence="2" type="ORF">CRD59_00265</name>
</gene>
<comment type="caution">
    <text evidence="2">The sequence shown here is derived from an EMBL/GenBank/DDBJ whole genome shotgun (WGS) entry which is preliminary data.</text>
</comment>
<dbReference type="RefSeq" id="WP_113852606.1">
    <property type="nucleotide sequence ID" value="NZ_PDCH01000001.1"/>
</dbReference>
<accession>A0A366KE19</accession>
<evidence type="ECO:0008006" key="4">
    <source>
        <dbReference type="Google" id="ProtNLM"/>
    </source>
</evidence>
<protein>
    <recommendedName>
        <fullName evidence="4">DUF4381 domain-containing protein</fullName>
    </recommendedName>
</protein>
<sequence length="180" mass="19791">MNVTATIHALAQVHLPQGRPAPQLNSWKPLLIATVLCFTLALALIAAAILLSRPRRTPTAPQAKHVPMAAKDQWKARIRQVVSEHAQGQLNQSQAMGQLAEIVRAFASEASGQDLTAQTLAELSRQPRTPTNKRRLDLLRQTIAALYPPEFADPDVNRQAFEADVGQAAGWAEALIERWR</sequence>
<dbReference type="OrthoDB" id="3240329at2"/>
<dbReference type="AlphaFoldDB" id="A0A366KE19"/>
<reference evidence="2 3" key="1">
    <citation type="submission" date="2017-10" db="EMBL/GenBank/DDBJ databases">
        <title>Bifidobacterium xylocopum sp. nov. and Bifidobacterium aemilianum sp. nov., from the carpenter bee (Xylocopa violacea) digestive tract.</title>
        <authorList>
            <person name="Alberoni D."/>
            <person name="Baffoni L."/>
            <person name="Di Gioia D."/>
            <person name="Gaggia F."/>
            <person name="Biavati B."/>
        </authorList>
    </citation>
    <scope>NUCLEOTIDE SEQUENCE [LARGE SCALE GENOMIC DNA]</scope>
    <source>
        <strain evidence="2 3">XV2</strain>
    </source>
</reference>
<dbReference type="Proteomes" id="UP000252345">
    <property type="component" value="Unassembled WGS sequence"/>
</dbReference>
<feature type="transmembrane region" description="Helical" evidence="1">
    <location>
        <begin position="30"/>
        <end position="51"/>
    </location>
</feature>
<dbReference type="EMBL" id="PDCH01000001">
    <property type="protein sequence ID" value="RBP99944.1"/>
    <property type="molecule type" value="Genomic_DNA"/>
</dbReference>
<organism evidence="2 3">
    <name type="scientific">Bifidobacterium xylocopae</name>
    <dbReference type="NCBI Taxonomy" id="2493119"/>
    <lineage>
        <taxon>Bacteria</taxon>
        <taxon>Bacillati</taxon>
        <taxon>Actinomycetota</taxon>
        <taxon>Actinomycetes</taxon>
        <taxon>Bifidobacteriales</taxon>
        <taxon>Bifidobacteriaceae</taxon>
        <taxon>Bifidobacterium</taxon>
    </lineage>
</organism>
<proteinExistence type="predicted"/>
<keyword evidence="1" id="KW-0812">Transmembrane</keyword>
<keyword evidence="3" id="KW-1185">Reference proteome</keyword>
<evidence type="ECO:0000313" key="3">
    <source>
        <dbReference type="Proteomes" id="UP000252345"/>
    </source>
</evidence>
<name>A0A366KE19_9BIFI</name>